<protein>
    <submittedName>
        <fullName evidence="2">ABC-type multidrug transport system permease subunit</fullName>
    </submittedName>
</protein>
<comment type="caution">
    <text evidence="2">The sequence shown here is derived from an EMBL/GenBank/DDBJ whole genome shotgun (WGS) entry which is preliminary data.</text>
</comment>
<keyword evidence="1" id="KW-0812">Transmembrane</keyword>
<proteinExistence type="predicted"/>
<keyword evidence="1" id="KW-0472">Membrane</keyword>
<dbReference type="EMBL" id="JBEPMA010000004">
    <property type="protein sequence ID" value="MET3617391.1"/>
    <property type="molecule type" value="Genomic_DNA"/>
</dbReference>
<evidence type="ECO:0000313" key="2">
    <source>
        <dbReference type="EMBL" id="MET3617391.1"/>
    </source>
</evidence>
<feature type="transmembrane region" description="Helical" evidence="1">
    <location>
        <begin position="7"/>
        <end position="28"/>
    </location>
</feature>
<reference evidence="2 3" key="1">
    <citation type="submission" date="2024-06" db="EMBL/GenBank/DDBJ databases">
        <title>Genomic Encyclopedia of Type Strains, Phase IV (KMG-IV): sequencing the most valuable type-strain genomes for metagenomic binning, comparative biology and taxonomic classification.</title>
        <authorList>
            <person name="Goeker M."/>
        </authorList>
    </citation>
    <scope>NUCLEOTIDE SEQUENCE [LARGE SCALE GENOMIC DNA]</scope>
    <source>
        <strain evidence="2 3">DSM 21460</strain>
    </source>
</reference>
<accession>A0ABV2J9F4</accession>
<evidence type="ECO:0000256" key="1">
    <source>
        <dbReference type="SAM" id="Phobius"/>
    </source>
</evidence>
<keyword evidence="1" id="KW-1133">Transmembrane helix</keyword>
<evidence type="ECO:0000313" key="3">
    <source>
        <dbReference type="Proteomes" id="UP001549162"/>
    </source>
</evidence>
<keyword evidence="3" id="KW-1185">Reference proteome</keyword>
<dbReference type="RefSeq" id="WP_354367793.1">
    <property type="nucleotide sequence ID" value="NZ_JBEPMA010000004.1"/>
</dbReference>
<organism evidence="2 3">
    <name type="scientific">Peptoniphilus olsenii</name>
    <dbReference type="NCBI Taxonomy" id="411570"/>
    <lineage>
        <taxon>Bacteria</taxon>
        <taxon>Bacillati</taxon>
        <taxon>Bacillota</taxon>
        <taxon>Tissierellia</taxon>
        <taxon>Tissierellales</taxon>
        <taxon>Peptoniphilaceae</taxon>
        <taxon>Peptoniphilus</taxon>
    </lineage>
</organism>
<dbReference type="Proteomes" id="UP001549162">
    <property type="component" value="Unassembled WGS sequence"/>
</dbReference>
<sequence length="56" mass="6406">MENKTDITGKIISVVIMIVVCYLAQFFIEGYELIILMIILATVILKNKRIYLEASL</sequence>
<name>A0ABV2J9F4_9FIRM</name>
<gene>
    <name evidence="2" type="ORF">ABID14_001020</name>
</gene>